<keyword evidence="6 7" id="KW-0472">Membrane</keyword>
<evidence type="ECO:0000256" key="6">
    <source>
        <dbReference type="ARBA" id="ARBA00023136"/>
    </source>
</evidence>
<feature type="transmembrane region" description="Helical" evidence="7">
    <location>
        <begin position="170"/>
        <end position="191"/>
    </location>
</feature>
<name>A0A2M9BTW3_9MICO</name>
<reference evidence="10 11" key="1">
    <citation type="submission" date="2017-11" db="EMBL/GenBank/DDBJ databases">
        <title>Genomic Encyclopedia of Archaeal and Bacterial Type Strains, Phase II (KMG-II): From Individual Species to Whole Genera.</title>
        <authorList>
            <person name="Goeker M."/>
        </authorList>
    </citation>
    <scope>NUCLEOTIDE SEQUENCE [LARGE SCALE GENOMIC DNA]</scope>
    <source>
        <strain evidence="10 11">DSM 25625</strain>
    </source>
</reference>
<protein>
    <submittedName>
        <fullName evidence="10">Membrane protein DedA with SNARE-associated domain</fullName>
    </submittedName>
</protein>
<feature type="compositionally biased region" description="Low complexity" evidence="8">
    <location>
        <begin position="212"/>
        <end position="224"/>
    </location>
</feature>
<feature type="transmembrane region" description="Helical" evidence="7">
    <location>
        <begin position="16"/>
        <end position="35"/>
    </location>
</feature>
<evidence type="ECO:0000256" key="7">
    <source>
        <dbReference type="RuleBase" id="RU367016"/>
    </source>
</evidence>
<gene>
    <name evidence="10" type="ORF">CLV54_2325</name>
</gene>
<evidence type="ECO:0000313" key="10">
    <source>
        <dbReference type="EMBL" id="PJJ61380.1"/>
    </source>
</evidence>
<evidence type="ECO:0000256" key="5">
    <source>
        <dbReference type="ARBA" id="ARBA00022989"/>
    </source>
</evidence>
<comment type="caution">
    <text evidence="10">The sequence shown here is derived from an EMBL/GenBank/DDBJ whole genome shotgun (WGS) entry which is preliminary data.</text>
</comment>
<dbReference type="InterPro" id="IPR032818">
    <property type="entry name" value="DedA-like"/>
</dbReference>
<evidence type="ECO:0000256" key="4">
    <source>
        <dbReference type="ARBA" id="ARBA00022692"/>
    </source>
</evidence>
<evidence type="ECO:0000259" key="9">
    <source>
        <dbReference type="Pfam" id="PF09335"/>
    </source>
</evidence>
<accession>A0A2M9BTW3</accession>
<dbReference type="RefSeq" id="WP_100345138.1">
    <property type="nucleotide sequence ID" value="NZ_PGFB01000004.1"/>
</dbReference>
<dbReference type="OrthoDB" id="162303at2"/>
<keyword evidence="3 7" id="KW-1003">Cell membrane</keyword>
<feature type="region of interest" description="Disordered" evidence="8">
    <location>
        <begin position="201"/>
        <end position="224"/>
    </location>
</feature>
<evidence type="ECO:0000256" key="3">
    <source>
        <dbReference type="ARBA" id="ARBA00022475"/>
    </source>
</evidence>
<sequence length="224" mass="23219">MDAIADALTTIADSPWVFPLLFALTIGDAFLVVLPSETAVVALGALSLSTGHPPLAGLLVTAALGAIAGDNLCYLIGRSIGTERFAWMRRPRVHAALERARTTLQQRAAVAIFTARYIPFARIAVNLTAGATRLHYARYLLLTVLAGCAWALYNTVVGALFGQVFAGNPVLAVVASVVVAIVGGVSLDWVLGRMSRRRQARKAAGSGGAGPHPGTAPGAAPAPE</sequence>
<proteinExistence type="inferred from homology"/>
<dbReference type="PANTHER" id="PTHR30353">
    <property type="entry name" value="INNER MEMBRANE PROTEIN DEDA-RELATED"/>
    <property type="match status" value="1"/>
</dbReference>
<feature type="transmembrane region" description="Helical" evidence="7">
    <location>
        <begin position="55"/>
        <end position="77"/>
    </location>
</feature>
<dbReference type="Pfam" id="PF09335">
    <property type="entry name" value="VTT_dom"/>
    <property type="match status" value="1"/>
</dbReference>
<keyword evidence="11" id="KW-1185">Reference proteome</keyword>
<dbReference type="Proteomes" id="UP000230161">
    <property type="component" value="Unassembled WGS sequence"/>
</dbReference>
<evidence type="ECO:0000256" key="8">
    <source>
        <dbReference type="SAM" id="MobiDB-lite"/>
    </source>
</evidence>
<keyword evidence="5 7" id="KW-1133">Transmembrane helix</keyword>
<organism evidence="10 11">
    <name type="scientific">Compostimonas suwonensis</name>
    <dbReference type="NCBI Taxonomy" id="1048394"/>
    <lineage>
        <taxon>Bacteria</taxon>
        <taxon>Bacillati</taxon>
        <taxon>Actinomycetota</taxon>
        <taxon>Actinomycetes</taxon>
        <taxon>Micrococcales</taxon>
        <taxon>Microbacteriaceae</taxon>
        <taxon>Compostimonas</taxon>
    </lineage>
</organism>
<keyword evidence="4 7" id="KW-0812">Transmembrane</keyword>
<dbReference type="PANTHER" id="PTHR30353:SF0">
    <property type="entry name" value="TRANSMEMBRANE PROTEIN"/>
    <property type="match status" value="1"/>
</dbReference>
<comment type="similarity">
    <text evidence="2 7">Belongs to the DedA family.</text>
</comment>
<feature type="transmembrane region" description="Helical" evidence="7">
    <location>
        <begin position="139"/>
        <end position="164"/>
    </location>
</feature>
<dbReference type="GO" id="GO:0005886">
    <property type="term" value="C:plasma membrane"/>
    <property type="evidence" value="ECO:0007669"/>
    <property type="project" value="UniProtKB-SubCell"/>
</dbReference>
<comment type="subcellular location">
    <subcellularLocation>
        <location evidence="1 7">Cell membrane</location>
        <topology evidence="1 7">Multi-pass membrane protein</topology>
    </subcellularLocation>
</comment>
<dbReference type="InterPro" id="IPR032816">
    <property type="entry name" value="VTT_dom"/>
</dbReference>
<evidence type="ECO:0000256" key="2">
    <source>
        <dbReference type="ARBA" id="ARBA00010792"/>
    </source>
</evidence>
<dbReference type="AlphaFoldDB" id="A0A2M9BTW3"/>
<evidence type="ECO:0000313" key="11">
    <source>
        <dbReference type="Proteomes" id="UP000230161"/>
    </source>
</evidence>
<dbReference type="EMBL" id="PGFB01000004">
    <property type="protein sequence ID" value="PJJ61380.1"/>
    <property type="molecule type" value="Genomic_DNA"/>
</dbReference>
<feature type="domain" description="VTT" evidence="9">
    <location>
        <begin position="34"/>
        <end position="159"/>
    </location>
</feature>
<evidence type="ECO:0000256" key="1">
    <source>
        <dbReference type="ARBA" id="ARBA00004651"/>
    </source>
</evidence>